<evidence type="ECO:0000313" key="2">
    <source>
        <dbReference type="EMBL" id="AXE39476.1"/>
    </source>
</evidence>
<keyword evidence="3" id="KW-1185">Reference proteome</keyword>
<dbReference type="PIRSF" id="PIRSF005902">
    <property type="entry name" value="DNase_TatD"/>
    <property type="match status" value="1"/>
</dbReference>
<feature type="binding site" evidence="1">
    <location>
        <position position="29"/>
    </location>
    <ligand>
        <name>a divalent metal cation</name>
        <dbReference type="ChEBI" id="CHEBI:60240"/>
        <label>1</label>
    </ligand>
</feature>
<feature type="binding site" evidence="1">
    <location>
        <position position="187"/>
    </location>
    <ligand>
        <name>a divalent metal cation</name>
        <dbReference type="ChEBI" id="CHEBI:60240"/>
        <label>2</label>
    </ligand>
</feature>
<dbReference type="KEGG" id="acij:JS278_02335"/>
<feature type="binding site" evidence="1">
    <location>
        <position position="237"/>
    </location>
    <ligand>
        <name>a divalent metal cation</name>
        <dbReference type="ChEBI" id="CHEBI:60240"/>
        <label>1</label>
    </ligand>
</feature>
<feature type="binding site" evidence="1">
    <location>
        <position position="125"/>
    </location>
    <ligand>
        <name>a divalent metal cation</name>
        <dbReference type="ChEBI" id="CHEBI:60240"/>
        <label>1</label>
    </ligand>
</feature>
<feature type="binding site" evidence="1">
    <location>
        <position position="31"/>
    </location>
    <ligand>
        <name>a divalent metal cation</name>
        <dbReference type="ChEBI" id="CHEBI:60240"/>
        <label>1</label>
    </ligand>
</feature>
<dbReference type="Pfam" id="PF01026">
    <property type="entry name" value="TatD_DNase"/>
    <property type="match status" value="1"/>
</dbReference>
<dbReference type="GO" id="GO:0046872">
    <property type="term" value="F:metal ion binding"/>
    <property type="evidence" value="ECO:0007669"/>
    <property type="project" value="UniProtKB-KW"/>
</dbReference>
<accession>A0A344UW28</accession>
<dbReference type="PANTHER" id="PTHR46124:SF2">
    <property type="entry name" value="D-AMINOACYL-TRNA DEACYLASE"/>
    <property type="match status" value="1"/>
</dbReference>
<dbReference type="GO" id="GO:0016788">
    <property type="term" value="F:hydrolase activity, acting on ester bonds"/>
    <property type="evidence" value="ECO:0007669"/>
    <property type="project" value="InterPro"/>
</dbReference>
<dbReference type="RefSeq" id="WP_114045344.1">
    <property type="nucleotide sequence ID" value="NZ_CP025198.1"/>
</dbReference>
<keyword evidence="1" id="KW-0479">Metal-binding</keyword>
<dbReference type="PANTHER" id="PTHR46124">
    <property type="entry name" value="D-AMINOACYL-TRNA DEACYLASE"/>
    <property type="match status" value="1"/>
</dbReference>
<protein>
    <submittedName>
        <fullName evidence="2">Putative metal-dependent hydrolase TatD</fullName>
        <ecNumber evidence="2">3.1.-.-</ecNumber>
    </submittedName>
</protein>
<gene>
    <name evidence="2" type="primary">tatD</name>
    <name evidence="2" type="ORF">JS278_02335</name>
</gene>
<dbReference type="InterPro" id="IPR032466">
    <property type="entry name" value="Metal_Hydrolase"/>
</dbReference>
<proteinExistence type="predicted"/>
<dbReference type="EMBL" id="CP025198">
    <property type="protein sequence ID" value="AXE39476.1"/>
    <property type="molecule type" value="Genomic_DNA"/>
</dbReference>
<organism evidence="2 3">
    <name type="scientific">Acidipropionibacterium virtanenii</name>
    <dbReference type="NCBI Taxonomy" id="2057246"/>
    <lineage>
        <taxon>Bacteria</taxon>
        <taxon>Bacillati</taxon>
        <taxon>Actinomycetota</taxon>
        <taxon>Actinomycetes</taxon>
        <taxon>Propionibacteriales</taxon>
        <taxon>Propionibacteriaceae</taxon>
        <taxon>Acidipropionibacterium</taxon>
    </lineage>
</organism>
<dbReference type="Proteomes" id="UP000251995">
    <property type="component" value="Chromosome"/>
</dbReference>
<feature type="binding site" evidence="1">
    <location>
        <position position="163"/>
    </location>
    <ligand>
        <name>a divalent metal cation</name>
        <dbReference type="ChEBI" id="CHEBI:60240"/>
        <label>2</label>
    </ligand>
</feature>
<reference evidence="2 3" key="1">
    <citation type="submission" date="2017-12" db="EMBL/GenBank/DDBJ databases">
        <title>The whole genome sequence of the Acidipropionibacterium virtanenii sp. nov. type strain JS278.</title>
        <authorList>
            <person name="Laine P."/>
            <person name="Deptula P."/>
            <person name="Varmanen P."/>
            <person name="Auvinen P."/>
        </authorList>
    </citation>
    <scope>NUCLEOTIDE SEQUENCE [LARGE SCALE GENOMIC DNA]</scope>
    <source>
        <strain evidence="2 3">JS278</strain>
    </source>
</reference>
<name>A0A344UW28_9ACTN</name>
<dbReference type="GO" id="GO:0005829">
    <property type="term" value="C:cytosol"/>
    <property type="evidence" value="ECO:0007669"/>
    <property type="project" value="TreeGrafter"/>
</dbReference>
<dbReference type="InterPro" id="IPR001130">
    <property type="entry name" value="TatD-like"/>
</dbReference>
<dbReference type="OrthoDB" id="9810005at2"/>
<evidence type="ECO:0000313" key="3">
    <source>
        <dbReference type="Proteomes" id="UP000251995"/>
    </source>
</evidence>
<sequence>MSAALAERLGALGLPLLPEPLAAPIADSHTHLDTVAEMAGLTPEESLEAATRVGVARIVQVGCDVAGSRFAEELARRHDGVVAAVAIHPNDAARLAADSPAALTEAIAEIDRLAGAGPHVRAVGETGIDLYRTRDDQGRRVQREAFAAHIAIAKAHGLTLAIHDRDGHDDVLDVLDAEGWPDRVIMHCFSGGAELARRCLDHGAWLSFAGVVTFNSAGPQREALALAPHERILVETDAPFLTPAPRRGKLNGPYLVAHTARFVADRLGLDEMTCCRMLDVNASAAYGGGWSAGGEGR</sequence>
<dbReference type="EC" id="3.1.-.-" evidence="2"/>
<dbReference type="Gene3D" id="3.20.20.140">
    <property type="entry name" value="Metal-dependent hydrolases"/>
    <property type="match status" value="1"/>
</dbReference>
<dbReference type="CDD" id="cd01310">
    <property type="entry name" value="TatD_DNAse"/>
    <property type="match status" value="1"/>
</dbReference>
<dbReference type="SUPFAM" id="SSF51556">
    <property type="entry name" value="Metallo-dependent hydrolases"/>
    <property type="match status" value="1"/>
</dbReference>
<evidence type="ECO:0000256" key="1">
    <source>
        <dbReference type="PIRSR" id="PIRSR005902-1"/>
    </source>
</evidence>
<dbReference type="AlphaFoldDB" id="A0A344UW28"/>
<keyword evidence="2" id="KW-0378">Hydrolase</keyword>